<dbReference type="InterPro" id="IPR000835">
    <property type="entry name" value="HTH_MarR-typ"/>
</dbReference>
<dbReference type="SUPFAM" id="SSF100950">
    <property type="entry name" value="NagB/RpiA/CoA transferase-like"/>
    <property type="match status" value="1"/>
</dbReference>
<dbReference type="InterPro" id="IPR037171">
    <property type="entry name" value="NagB/RpiA_transferase-like"/>
</dbReference>
<dbReference type="PANTHER" id="PTHR34294:SF1">
    <property type="entry name" value="TRANSCRIPTIONAL REGULATOR LSRR"/>
    <property type="match status" value="1"/>
</dbReference>
<dbReference type="Proteomes" id="UP000033491">
    <property type="component" value="Unassembled WGS sequence"/>
</dbReference>
<dbReference type="GO" id="GO:0003700">
    <property type="term" value="F:DNA-binding transcription factor activity"/>
    <property type="evidence" value="ECO:0007669"/>
    <property type="project" value="InterPro"/>
</dbReference>
<dbReference type="PANTHER" id="PTHR34294">
    <property type="entry name" value="TRANSCRIPTIONAL REGULATOR-RELATED"/>
    <property type="match status" value="1"/>
</dbReference>
<evidence type="ECO:0000256" key="1">
    <source>
        <dbReference type="ARBA" id="ARBA00010466"/>
    </source>
</evidence>
<evidence type="ECO:0000313" key="8">
    <source>
        <dbReference type="Proteomes" id="UP000033491"/>
    </source>
</evidence>
<dbReference type="InterPro" id="IPR036388">
    <property type="entry name" value="WH-like_DNA-bd_sf"/>
</dbReference>
<keyword evidence="2" id="KW-0805">Transcription regulation</keyword>
<evidence type="ECO:0000313" key="7">
    <source>
        <dbReference type="EMBL" id="KJW13868.1"/>
    </source>
</evidence>
<dbReference type="AlphaFoldDB" id="A0A0F3RV22"/>
<dbReference type="InterPro" id="IPR007324">
    <property type="entry name" value="Sugar-bd_dom_put"/>
</dbReference>
<dbReference type="PATRIC" id="fig|216463.3.peg.2083"/>
<dbReference type="Pfam" id="PF04198">
    <property type="entry name" value="Sugar-bind"/>
    <property type="match status" value="1"/>
</dbReference>
<dbReference type="Gene3D" id="1.10.10.10">
    <property type="entry name" value="Winged helix-like DNA-binding domain superfamily/Winged helix DNA-binding domain"/>
    <property type="match status" value="1"/>
</dbReference>
<dbReference type="InterPro" id="IPR051054">
    <property type="entry name" value="SorC_transcr_regulators"/>
</dbReference>
<evidence type="ECO:0000256" key="3">
    <source>
        <dbReference type="ARBA" id="ARBA00023125"/>
    </source>
</evidence>
<protein>
    <submittedName>
        <fullName evidence="7">RNA polymerase sigma70</fullName>
    </submittedName>
</protein>
<keyword evidence="3" id="KW-0238">DNA-binding</keyword>
<sequence>MSETTDQRLTQSLAVAKLYYQANQSQSQIAQQLGISRPTVSRLLQYARQQGLVQIRIVDPMQSVQTLEQALAAAYQVEVHVVPTQLTPVGDLLNTVGQFAARYLESIVTEHDIIGIGWGKTLYAVANHLEPDTVTGVEVVQLKGGVSYSTEHTYAYESIDAFANAFHAVPQYLPLPVIFDHQKTKELVEAERHIQYLLALGRKANIAIYSVGTVRETARVFQLEYLHDPEKRYLQQHAVGDIFSRYIDEHGAIVDPELNQRTIGIALDQLRAKDHSILVAAGDAKVPAVRAALNGGYPNCLIIDQHAATELLHLTTATQETE</sequence>
<organism evidence="7 8">
    <name type="scientific">Levilactobacillus spicheri</name>
    <dbReference type="NCBI Taxonomy" id="216463"/>
    <lineage>
        <taxon>Bacteria</taxon>
        <taxon>Bacillati</taxon>
        <taxon>Bacillota</taxon>
        <taxon>Bacilli</taxon>
        <taxon>Lactobacillales</taxon>
        <taxon>Lactobacillaceae</taxon>
        <taxon>Levilactobacillus</taxon>
    </lineage>
</organism>
<dbReference type="InterPro" id="IPR009057">
    <property type="entry name" value="Homeodomain-like_sf"/>
</dbReference>
<dbReference type="EMBL" id="JZCR01000003">
    <property type="protein sequence ID" value="KJW13868.1"/>
    <property type="molecule type" value="Genomic_DNA"/>
</dbReference>
<keyword evidence="4" id="KW-0804">Transcription</keyword>
<dbReference type="STRING" id="216463.VC81_01450"/>
<evidence type="ECO:0000259" key="6">
    <source>
        <dbReference type="Pfam" id="PF12802"/>
    </source>
</evidence>
<dbReference type="SUPFAM" id="SSF46689">
    <property type="entry name" value="Homeodomain-like"/>
    <property type="match status" value="1"/>
</dbReference>
<gene>
    <name evidence="7" type="ORF">VC81_01450</name>
</gene>
<reference evidence="7 8" key="1">
    <citation type="submission" date="2015-03" db="EMBL/GenBank/DDBJ databases">
        <authorList>
            <person name="Zheng J."/>
            <person name="Ganezle M."/>
        </authorList>
    </citation>
    <scope>NUCLEOTIDE SEQUENCE [LARGE SCALE GENOMIC DNA]</scope>
    <source>
        <strain evidence="7 8">LP38</strain>
    </source>
</reference>
<dbReference type="GO" id="GO:0003677">
    <property type="term" value="F:DNA binding"/>
    <property type="evidence" value="ECO:0007669"/>
    <property type="project" value="UniProtKB-KW"/>
</dbReference>
<dbReference type="GO" id="GO:0030246">
    <property type="term" value="F:carbohydrate binding"/>
    <property type="evidence" value="ECO:0007669"/>
    <property type="project" value="InterPro"/>
</dbReference>
<feature type="domain" description="HTH marR-type" evidence="6">
    <location>
        <begin position="18"/>
        <end position="55"/>
    </location>
</feature>
<evidence type="ECO:0000256" key="4">
    <source>
        <dbReference type="ARBA" id="ARBA00023163"/>
    </source>
</evidence>
<proteinExistence type="inferred from homology"/>
<dbReference type="Pfam" id="PF12802">
    <property type="entry name" value="MarR_2"/>
    <property type="match status" value="1"/>
</dbReference>
<accession>A0A0F3RV22</accession>
<evidence type="ECO:0000259" key="5">
    <source>
        <dbReference type="Pfam" id="PF04198"/>
    </source>
</evidence>
<feature type="domain" description="Sugar-binding" evidence="5">
    <location>
        <begin position="64"/>
        <end position="312"/>
    </location>
</feature>
<dbReference type="OrthoDB" id="58802at2"/>
<dbReference type="Gene3D" id="3.40.50.1360">
    <property type="match status" value="1"/>
</dbReference>
<name>A0A0F3RV22_9LACO</name>
<comment type="caution">
    <text evidence="7">The sequence shown here is derived from an EMBL/GenBank/DDBJ whole genome shotgun (WGS) entry which is preliminary data.</text>
</comment>
<dbReference type="RefSeq" id="WP_045806365.1">
    <property type="nucleotide sequence ID" value="NZ_JZCR01000003.1"/>
</dbReference>
<evidence type="ECO:0000256" key="2">
    <source>
        <dbReference type="ARBA" id="ARBA00023015"/>
    </source>
</evidence>
<comment type="similarity">
    <text evidence="1">Belongs to the SorC transcriptional regulatory family.</text>
</comment>